<evidence type="ECO:0000256" key="9">
    <source>
        <dbReference type="SAM" id="MobiDB-lite"/>
    </source>
</evidence>
<feature type="region of interest" description="Disordered" evidence="9">
    <location>
        <begin position="125"/>
        <end position="148"/>
    </location>
</feature>
<keyword evidence="13" id="KW-1185">Reference proteome</keyword>
<dbReference type="PIRSF" id="PIRSF037125">
    <property type="entry name" value="D-site_20S_pre-rRNA_nuclease"/>
    <property type="match status" value="1"/>
</dbReference>
<dbReference type="GO" id="GO:0046872">
    <property type="term" value="F:metal ion binding"/>
    <property type="evidence" value="ECO:0007669"/>
    <property type="project" value="UniProtKB-KW"/>
</dbReference>
<dbReference type="EMBL" id="CAJFDI010000001">
    <property type="protein sequence ID" value="CAD5209742.1"/>
    <property type="molecule type" value="Genomic_DNA"/>
</dbReference>
<reference evidence="12" key="1">
    <citation type="submission" date="2020-09" db="EMBL/GenBank/DDBJ databases">
        <authorList>
            <person name="Kikuchi T."/>
        </authorList>
    </citation>
    <scope>NUCLEOTIDE SEQUENCE</scope>
    <source>
        <strain evidence="12">Ka4C1</strain>
    </source>
</reference>
<feature type="compositionally biased region" description="Basic residues" evidence="9">
    <location>
        <begin position="331"/>
        <end position="341"/>
    </location>
</feature>
<proteinExistence type="inferred from homology"/>
<dbReference type="GO" id="GO:0030490">
    <property type="term" value="P:maturation of SSU-rRNA"/>
    <property type="evidence" value="ECO:0007669"/>
    <property type="project" value="TreeGrafter"/>
</dbReference>
<dbReference type="InterPro" id="IPR036283">
    <property type="entry name" value="NOB1_Zf-like_sf"/>
</dbReference>
<dbReference type="GO" id="GO:0004521">
    <property type="term" value="F:RNA endonuclease activity"/>
    <property type="evidence" value="ECO:0007669"/>
    <property type="project" value="InterPro"/>
</dbReference>
<evidence type="ECO:0000259" key="11">
    <source>
        <dbReference type="Pfam" id="PF17146"/>
    </source>
</evidence>
<evidence type="ECO:0000256" key="2">
    <source>
        <dbReference type="ARBA" id="ARBA00005858"/>
    </source>
</evidence>
<gene>
    <name evidence="12" type="ORF">BXYJ_LOCUS1587</name>
</gene>
<dbReference type="EMBL" id="CAJFCV020000001">
    <property type="protein sequence ID" value="CAG9085069.1"/>
    <property type="molecule type" value="Genomic_DNA"/>
</dbReference>
<evidence type="ECO:0000259" key="10">
    <source>
        <dbReference type="Pfam" id="PF08772"/>
    </source>
</evidence>
<feature type="domain" description="Ribonuclease PIN" evidence="11">
    <location>
        <begin position="8"/>
        <end position="94"/>
    </location>
</feature>
<dbReference type="GO" id="GO:0016787">
    <property type="term" value="F:hydrolase activity"/>
    <property type="evidence" value="ECO:0007669"/>
    <property type="project" value="UniProtKB-KW"/>
</dbReference>
<comment type="caution">
    <text evidence="12">The sequence shown here is derived from an EMBL/GenBank/DDBJ whole genome shotgun (WGS) entry which is preliminary data.</text>
</comment>
<evidence type="ECO:0000256" key="4">
    <source>
        <dbReference type="ARBA" id="ARBA00022723"/>
    </source>
</evidence>
<keyword evidence="4 8" id="KW-0479">Metal-binding</keyword>
<evidence type="ECO:0000256" key="1">
    <source>
        <dbReference type="ARBA" id="ARBA00004123"/>
    </source>
</evidence>
<feature type="compositionally biased region" description="Polar residues" evidence="9">
    <location>
        <begin position="317"/>
        <end position="330"/>
    </location>
</feature>
<dbReference type="InterPro" id="IPR017117">
    <property type="entry name" value="Nob1_euk"/>
</dbReference>
<dbReference type="Gene3D" id="3.40.50.1010">
    <property type="entry name" value="5'-nuclease"/>
    <property type="match status" value="1"/>
</dbReference>
<dbReference type="OrthoDB" id="446759at2759"/>
<accession>A0A7I8XHZ5</accession>
<organism evidence="12 13">
    <name type="scientific">Bursaphelenchus xylophilus</name>
    <name type="common">Pinewood nematode worm</name>
    <name type="synonym">Aphelenchoides xylophilus</name>
    <dbReference type="NCBI Taxonomy" id="6326"/>
    <lineage>
        <taxon>Eukaryota</taxon>
        <taxon>Metazoa</taxon>
        <taxon>Ecdysozoa</taxon>
        <taxon>Nematoda</taxon>
        <taxon>Chromadorea</taxon>
        <taxon>Rhabditida</taxon>
        <taxon>Tylenchina</taxon>
        <taxon>Tylenchomorpha</taxon>
        <taxon>Aphelenchoidea</taxon>
        <taxon>Aphelenchoididae</taxon>
        <taxon>Bursaphelenchus</taxon>
    </lineage>
</organism>
<dbReference type="PANTHER" id="PTHR12814:SF2">
    <property type="entry name" value="RNA-BINDING PROTEIN NOB1"/>
    <property type="match status" value="1"/>
</dbReference>
<keyword evidence="5" id="KW-0378">Hydrolase</keyword>
<comment type="similarity">
    <text evidence="2">Belongs to the NOB1 family.</text>
</comment>
<evidence type="ECO:0000256" key="6">
    <source>
        <dbReference type="ARBA" id="ARBA00022833"/>
    </source>
</evidence>
<dbReference type="InterPro" id="IPR039907">
    <property type="entry name" value="NOB1"/>
</dbReference>
<keyword evidence="3" id="KW-0540">Nuclease</keyword>
<dbReference type="AlphaFoldDB" id="A0A7I8XHZ5"/>
<sequence length="351" mass="39812">MEYSVKNLVVDSNALIKNALTLKTGENVYSVSGVVKELRDKETKERLRSGLFDLKLLEPSPDSIKKVIDISKKTGDYPVLSLTDINVLALTLDLHIKHNGEGSVNYNVENVKTLIERTVDEEGEELKETKIPGFVSPDSDADDDEDEDGHWLDDSKLIGAFGKQSELMVACMTSDFAMQNVLLHMRLGLLAIDGHRIRGLRTYVLRCRSCYNLLRKMDKEFCPKCGNKNLHRVSVKIDEDGRTEIYLNEQKLQITRGLSHVRRNVRGGKHDNCERIFEDQRMPQNRLAKTHQDGISDSPFTTHDVTSRSAILGIRSQFHSKGDSYNSTNPHGRKSGRRKLQRWYAKSAQIS</sequence>
<dbReference type="SMR" id="A0A7I8XHZ5"/>
<dbReference type="GO" id="GO:0030688">
    <property type="term" value="C:preribosome, small subunit precursor"/>
    <property type="evidence" value="ECO:0007669"/>
    <property type="project" value="TreeGrafter"/>
</dbReference>
<dbReference type="Pfam" id="PF17146">
    <property type="entry name" value="PIN_6"/>
    <property type="match status" value="1"/>
</dbReference>
<comment type="subcellular location">
    <subcellularLocation>
        <location evidence="1">Nucleus</location>
    </subcellularLocation>
</comment>
<evidence type="ECO:0000256" key="5">
    <source>
        <dbReference type="ARBA" id="ARBA00022801"/>
    </source>
</evidence>
<keyword evidence="7" id="KW-0539">Nucleus</keyword>
<dbReference type="FunFam" id="3.40.50.1010:FF:000020">
    <property type="entry name" value="20S-pre-rRNA D-site endonuclease NOB1"/>
    <property type="match status" value="1"/>
</dbReference>
<feature type="region of interest" description="Disordered" evidence="9">
    <location>
        <begin position="317"/>
        <end position="341"/>
    </location>
</feature>
<feature type="binding site" evidence="8">
    <location>
        <position position="207"/>
    </location>
    <ligand>
        <name>Zn(2+)</name>
        <dbReference type="ChEBI" id="CHEBI:29105"/>
    </ligand>
</feature>
<dbReference type="GO" id="GO:0031981">
    <property type="term" value="C:nuclear lumen"/>
    <property type="evidence" value="ECO:0007669"/>
    <property type="project" value="UniProtKB-ARBA"/>
</dbReference>
<evidence type="ECO:0000313" key="13">
    <source>
        <dbReference type="Proteomes" id="UP000659654"/>
    </source>
</evidence>
<feature type="compositionally biased region" description="Acidic residues" evidence="9">
    <location>
        <begin position="139"/>
        <end position="148"/>
    </location>
</feature>
<feature type="binding site" evidence="8">
    <location>
        <position position="222"/>
    </location>
    <ligand>
        <name>Zn(2+)</name>
        <dbReference type="ChEBI" id="CHEBI:29105"/>
    </ligand>
</feature>
<dbReference type="SUPFAM" id="SSF144206">
    <property type="entry name" value="NOB1 zinc finger-like"/>
    <property type="match status" value="1"/>
</dbReference>
<evidence type="ECO:0000256" key="7">
    <source>
        <dbReference type="ARBA" id="ARBA00023242"/>
    </source>
</evidence>
<evidence type="ECO:0000256" key="3">
    <source>
        <dbReference type="ARBA" id="ARBA00022722"/>
    </source>
</evidence>
<dbReference type="InterPro" id="IPR014881">
    <property type="entry name" value="NOB1_Zn-bd"/>
</dbReference>
<evidence type="ECO:0000256" key="8">
    <source>
        <dbReference type="PIRSR" id="PIRSR037125-1"/>
    </source>
</evidence>
<dbReference type="Pfam" id="PF08772">
    <property type="entry name" value="Zn_ribbon_NOB1"/>
    <property type="match status" value="1"/>
</dbReference>
<dbReference type="InterPro" id="IPR033411">
    <property type="entry name" value="Ribonuclease_PIN"/>
</dbReference>
<protein>
    <submittedName>
        <fullName evidence="12">(pine wood nematode) hypothetical protein</fullName>
    </submittedName>
</protein>
<feature type="domain" description="Nin one binding (NOB1) Zn-ribbon-like" evidence="10">
    <location>
        <begin position="197"/>
        <end position="259"/>
    </location>
</feature>
<dbReference type="Proteomes" id="UP000582659">
    <property type="component" value="Unassembled WGS sequence"/>
</dbReference>
<feature type="binding site" evidence="8">
    <location>
        <position position="210"/>
    </location>
    <ligand>
        <name>Zn(2+)</name>
        <dbReference type="ChEBI" id="CHEBI:29105"/>
    </ligand>
</feature>
<dbReference type="GO" id="GO:0005737">
    <property type="term" value="C:cytoplasm"/>
    <property type="evidence" value="ECO:0007669"/>
    <property type="project" value="UniProtKB-ARBA"/>
</dbReference>
<dbReference type="CDD" id="cd09876">
    <property type="entry name" value="PIN_Nob1-like"/>
    <property type="match status" value="1"/>
</dbReference>
<evidence type="ECO:0000313" key="12">
    <source>
        <dbReference type="EMBL" id="CAD5209742.1"/>
    </source>
</evidence>
<dbReference type="PANTHER" id="PTHR12814">
    <property type="entry name" value="RNA-BINDING PROTEIN NOB1"/>
    <property type="match status" value="1"/>
</dbReference>
<feature type="binding site" evidence="8">
    <location>
        <position position="225"/>
    </location>
    <ligand>
        <name>Zn(2+)</name>
        <dbReference type="ChEBI" id="CHEBI:29105"/>
    </ligand>
</feature>
<dbReference type="Gene3D" id="6.20.210.10">
    <property type="entry name" value="Nin one binding (NOB1), Zn-ribbon-like"/>
    <property type="match status" value="1"/>
</dbReference>
<name>A0A7I8XHZ5_BURXY</name>
<dbReference type="Proteomes" id="UP000659654">
    <property type="component" value="Unassembled WGS sequence"/>
</dbReference>
<keyword evidence="6 8" id="KW-0862">Zinc</keyword>